<dbReference type="EMBL" id="UINC01026344">
    <property type="protein sequence ID" value="SVB03621.1"/>
    <property type="molecule type" value="Genomic_DNA"/>
</dbReference>
<feature type="non-terminal residue" evidence="1">
    <location>
        <position position="29"/>
    </location>
</feature>
<proteinExistence type="predicted"/>
<evidence type="ECO:0000313" key="1">
    <source>
        <dbReference type="EMBL" id="SVB03621.1"/>
    </source>
</evidence>
<gene>
    <name evidence="1" type="ORF">METZ01_LOCUS156475</name>
</gene>
<protein>
    <submittedName>
        <fullName evidence="1">Uncharacterized protein</fullName>
    </submittedName>
</protein>
<reference evidence="1" key="1">
    <citation type="submission" date="2018-05" db="EMBL/GenBank/DDBJ databases">
        <authorList>
            <person name="Lanie J.A."/>
            <person name="Ng W.-L."/>
            <person name="Kazmierczak K.M."/>
            <person name="Andrzejewski T.M."/>
            <person name="Davidsen T.M."/>
            <person name="Wayne K.J."/>
            <person name="Tettelin H."/>
            <person name="Glass J.I."/>
            <person name="Rusch D."/>
            <person name="Podicherti R."/>
            <person name="Tsui H.-C.T."/>
            <person name="Winkler M.E."/>
        </authorList>
    </citation>
    <scope>NUCLEOTIDE SEQUENCE</scope>
</reference>
<accession>A0A382AQQ1</accession>
<sequence>MKILPFISILLVVSFIQGKGTLDVYWVDV</sequence>
<dbReference type="AlphaFoldDB" id="A0A382AQQ1"/>
<name>A0A382AQQ1_9ZZZZ</name>
<organism evidence="1">
    <name type="scientific">marine metagenome</name>
    <dbReference type="NCBI Taxonomy" id="408172"/>
    <lineage>
        <taxon>unclassified sequences</taxon>
        <taxon>metagenomes</taxon>
        <taxon>ecological metagenomes</taxon>
    </lineage>
</organism>